<keyword evidence="1" id="KW-0597">Phosphoprotein</keyword>
<reference evidence="6 7" key="1">
    <citation type="journal article" date="2019" name="Sci. Rep.">
        <title>Sulfobacillus thermotolerans: new insights into resistance and metabolic capacities of acidophilic chemolithotrophs.</title>
        <authorList>
            <person name="Panyushkina A.E."/>
            <person name="Babenko V.V."/>
            <person name="Nikitina A.S."/>
            <person name="Selezneva O.V."/>
            <person name="Tsaplina I.A."/>
            <person name="Letarova M.A."/>
            <person name="Kostryukova E.S."/>
            <person name="Letarov A.V."/>
        </authorList>
    </citation>
    <scope>NUCLEOTIDE SEQUENCE [LARGE SCALE GENOMIC DNA]</scope>
    <source>
        <strain evidence="6 7">Kr1</strain>
    </source>
</reference>
<evidence type="ECO:0000313" key="7">
    <source>
        <dbReference type="Proteomes" id="UP000325292"/>
    </source>
</evidence>
<feature type="transmembrane region" description="Helical" evidence="4">
    <location>
        <begin position="36"/>
        <end position="56"/>
    </location>
</feature>
<gene>
    <name evidence="6" type="ORF">BXT84_03740</name>
</gene>
<keyword evidence="7" id="KW-1185">Reference proteome</keyword>
<dbReference type="Proteomes" id="UP000325292">
    <property type="component" value="Chromosome"/>
</dbReference>
<feature type="transmembrane region" description="Helical" evidence="4">
    <location>
        <begin position="12"/>
        <end position="30"/>
    </location>
</feature>
<keyword evidence="3" id="KW-0418">Kinase</keyword>
<sequence>MKRNALTKRASRLSAVVLRLAIFIALGVGSYLSPHFWRVVFLLLFAAYTASTVRVADQAQAVEMIRRYRHRYANHLQIISGWLELEKVSRAERYLADHAMSSVQPGVFQGLPLRWVYKMMALEALAEASGAEIRWVQAHKSGGSYWMLWKLSAVLRSIIPYAQGVITVTFFRRGFHVETEGMKHLPHKHIRGVFWRHHDNRLDVMWGVRK</sequence>
<accession>A0ABM6RPD1</accession>
<dbReference type="EMBL" id="CP019454">
    <property type="protein sequence ID" value="AUW93173.1"/>
    <property type="molecule type" value="Genomic_DNA"/>
</dbReference>
<evidence type="ECO:0000313" key="6">
    <source>
        <dbReference type="EMBL" id="AUW93173.1"/>
    </source>
</evidence>
<keyword evidence="4" id="KW-1133">Transmembrane helix</keyword>
<dbReference type="Pfam" id="PF14689">
    <property type="entry name" value="SPOB_a"/>
    <property type="match status" value="1"/>
</dbReference>
<evidence type="ECO:0000256" key="4">
    <source>
        <dbReference type="SAM" id="Phobius"/>
    </source>
</evidence>
<evidence type="ECO:0000256" key="2">
    <source>
        <dbReference type="ARBA" id="ARBA00022679"/>
    </source>
</evidence>
<evidence type="ECO:0000256" key="3">
    <source>
        <dbReference type="ARBA" id="ARBA00022777"/>
    </source>
</evidence>
<dbReference type="Gene3D" id="1.10.287.130">
    <property type="match status" value="1"/>
</dbReference>
<keyword evidence="4" id="KW-0472">Membrane</keyword>
<evidence type="ECO:0000256" key="1">
    <source>
        <dbReference type="ARBA" id="ARBA00022553"/>
    </source>
</evidence>
<keyword evidence="4" id="KW-0812">Transmembrane</keyword>
<organism evidence="6 7">
    <name type="scientific">Sulfobacillus thermotolerans</name>
    <dbReference type="NCBI Taxonomy" id="338644"/>
    <lineage>
        <taxon>Bacteria</taxon>
        <taxon>Bacillati</taxon>
        <taxon>Bacillota</taxon>
        <taxon>Clostridia</taxon>
        <taxon>Eubacteriales</taxon>
        <taxon>Clostridiales Family XVII. Incertae Sedis</taxon>
        <taxon>Sulfobacillus</taxon>
    </lineage>
</organism>
<protein>
    <recommendedName>
        <fullName evidence="5">SpoOB alpha-helical domain-containing protein</fullName>
    </recommendedName>
</protein>
<keyword evidence="2" id="KW-0808">Transferase</keyword>
<name>A0ABM6RPD1_9FIRM</name>
<dbReference type="SUPFAM" id="SSF55890">
    <property type="entry name" value="Sporulation response regulatory protein Spo0B"/>
    <property type="match status" value="1"/>
</dbReference>
<feature type="domain" description="SpoOB alpha-helical" evidence="5">
    <location>
        <begin position="59"/>
        <end position="100"/>
    </location>
</feature>
<proteinExistence type="predicted"/>
<evidence type="ECO:0000259" key="5">
    <source>
        <dbReference type="Pfam" id="PF14689"/>
    </source>
</evidence>
<dbReference type="InterPro" id="IPR016120">
    <property type="entry name" value="Sig_transdc_His_kin_SpoOB"/>
</dbReference>
<dbReference type="InterPro" id="IPR039506">
    <property type="entry name" value="SPOB_a"/>
</dbReference>